<dbReference type="RefSeq" id="WP_230502023.1">
    <property type="nucleotide sequence ID" value="NZ_CAKJTJ010000015.1"/>
</dbReference>
<evidence type="ECO:0000259" key="5">
    <source>
        <dbReference type="PROSITE" id="PS50111"/>
    </source>
</evidence>
<sequence>MSLLSVSELKFQDLVSKNKLMFFVIFFSYGAGLLVNILIPAATVITVTILIAFCLGIILYILTKRNKWFNYVVPYFAVIVTFFVFFTILVSRGASLSGFTLPFFVLMLATIYLNRKVFIVGGIGSLILFSFSLWSFLNGNLLTDGQLGNIVLLFFVLFIVTIVQVKIGNKLFFNFEKIVKDMKEVNMERQLRQDLFQKDALKLIDHLSNVNERLSLNIHSQREISQTINELSAGSQKQADQISGIAELTNDVTLLMDNIVSESNNLYGLTNKTKNAAEQGQKKSVDLTDSMNQFANDVKEMESVFHVLTEKIDETNKLTQHIKKITEQTNLLALNASIEAARAGEAGKGFAVVAEEIRKLASSTGETTKEITENLSSLHETKEEVLQMLRRNTIEMTKNVVATKEVNQYFQHIGETLTALLADAQHFHYYAKDVKEKTSRTDHHTSEFASLMEEATAGMEEISASVEQVTNENNRIELTLKDMVEIIDNMEKHK</sequence>
<feature type="transmembrane region" description="Helical" evidence="4">
    <location>
        <begin position="149"/>
        <end position="167"/>
    </location>
</feature>
<feature type="transmembrane region" description="Helical" evidence="4">
    <location>
        <begin position="118"/>
        <end position="137"/>
    </location>
</feature>
<keyword evidence="4" id="KW-1133">Transmembrane helix</keyword>
<name>A0ABN8AGI3_9BACI</name>
<dbReference type="Gene3D" id="1.10.287.950">
    <property type="entry name" value="Methyl-accepting chemotaxis protein"/>
    <property type="match status" value="1"/>
</dbReference>
<evidence type="ECO:0000256" key="4">
    <source>
        <dbReference type="SAM" id="Phobius"/>
    </source>
</evidence>
<reference evidence="6 7" key="1">
    <citation type="submission" date="2021-10" db="EMBL/GenBank/DDBJ databases">
        <authorList>
            <person name="Criscuolo A."/>
        </authorList>
    </citation>
    <scope>NUCLEOTIDE SEQUENCE [LARGE SCALE GENOMIC DNA]</scope>
    <source>
        <strain evidence="7">CIP 111883</strain>
    </source>
</reference>
<evidence type="ECO:0000256" key="1">
    <source>
        <dbReference type="ARBA" id="ARBA00023224"/>
    </source>
</evidence>
<dbReference type="SMART" id="SM00283">
    <property type="entry name" value="MA"/>
    <property type="match status" value="1"/>
</dbReference>
<dbReference type="PANTHER" id="PTHR32089:SF112">
    <property type="entry name" value="LYSOZYME-LIKE PROTEIN-RELATED"/>
    <property type="match status" value="1"/>
</dbReference>
<accession>A0ABN8AGI3</accession>
<gene>
    <name evidence="6" type="ORF">BACCIP111883_02761</name>
</gene>
<keyword evidence="3" id="KW-0175">Coiled coil</keyword>
<keyword evidence="4" id="KW-0812">Transmembrane</keyword>
<dbReference type="EMBL" id="CAKJTJ010000015">
    <property type="protein sequence ID" value="CAG9621970.1"/>
    <property type="molecule type" value="Genomic_DNA"/>
</dbReference>
<dbReference type="Pfam" id="PF00015">
    <property type="entry name" value="MCPsignal"/>
    <property type="match status" value="1"/>
</dbReference>
<dbReference type="InterPro" id="IPR004089">
    <property type="entry name" value="MCPsignal_dom"/>
</dbReference>
<feature type="coiled-coil region" evidence="3">
    <location>
        <begin position="452"/>
        <end position="479"/>
    </location>
</feature>
<evidence type="ECO:0000256" key="2">
    <source>
        <dbReference type="PROSITE-ProRule" id="PRU00284"/>
    </source>
</evidence>
<organism evidence="6 7">
    <name type="scientific">Sutcliffiella rhizosphaerae</name>
    <dbReference type="NCBI Taxonomy" id="2880967"/>
    <lineage>
        <taxon>Bacteria</taxon>
        <taxon>Bacillati</taxon>
        <taxon>Bacillota</taxon>
        <taxon>Bacilli</taxon>
        <taxon>Bacillales</taxon>
        <taxon>Bacillaceae</taxon>
        <taxon>Sutcliffiella</taxon>
    </lineage>
</organism>
<dbReference type="Proteomes" id="UP000789833">
    <property type="component" value="Unassembled WGS sequence"/>
</dbReference>
<feature type="transmembrane region" description="Helical" evidence="4">
    <location>
        <begin position="45"/>
        <end position="62"/>
    </location>
</feature>
<protein>
    <recommendedName>
        <fullName evidence="5">Methyl-accepting transducer domain-containing protein</fullName>
    </recommendedName>
</protein>
<dbReference type="SUPFAM" id="SSF58104">
    <property type="entry name" value="Methyl-accepting chemotaxis protein (MCP) signaling domain"/>
    <property type="match status" value="1"/>
</dbReference>
<dbReference type="PANTHER" id="PTHR32089">
    <property type="entry name" value="METHYL-ACCEPTING CHEMOTAXIS PROTEIN MCPB"/>
    <property type="match status" value="1"/>
</dbReference>
<feature type="transmembrane region" description="Helical" evidence="4">
    <location>
        <begin position="20"/>
        <end position="39"/>
    </location>
</feature>
<evidence type="ECO:0000256" key="3">
    <source>
        <dbReference type="SAM" id="Coils"/>
    </source>
</evidence>
<dbReference type="PROSITE" id="PS50111">
    <property type="entry name" value="CHEMOTAXIS_TRANSDUC_2"/>
    <property type="match status" value="1"/>
</dbReference>
<evidence type="ECO:0000313" key="6">
    <source>
        <dbReference type="EMBL" id="CAG9621970.1"/>
    </source>
</evidence>
<feature type="transmembrane region" description="Helical" evidence="4">
    <location>
        <begin position="96"/>
        <end position="113"/>
    </location>
</feature>
<proteinExistence type="predicted"/>
<evidence type="ECO:0000313" key="7">
    <source>
        <dbReference type="Proteomes" id="UP000789833"/>
    </source>
</evidence>
<feature type="domain" description="Methyl-accepting transducer" evidence="5">
    <location>
        <begin position="222"/>
        <end position="463"/>
    </location>
</feature>
<keyword evidence="1 2" id="KW-0807">Transducer</keyword>
<keyword evidence="4" id="KW-0472">Membrane</keyword>
<feature type="transmembrane region" description="Helical" evidence="4">
    <location>
        <begin position="69"/>
        <end position="90"/>
    </location>
</feature>
<comment type="caution">
    <text evidence="6">The sequence shown here is derived from an EMBL/GenBank/DDBJ whole genome shotgun (WGS) entry which is preliminary data.</text>
</comment>
<keyword evidence="7" id="KW-1185">Reference proteome</keyword>